<name>A0ABQ5H6Q9_9ASTR</name>
<dbReference type="Proteomes" id="UP001151760">
    <property type="component" value="Unassembled WGS sequence"/>
</dbReference>
<feature type="region of interest" description="Disordered" evidence="1">
    <location>
        <begin position="269"/>
        <end position="310"/>
    </location>
</feature>
<reference evidence="2" key="1">
    <citation type="journal article" date="2022" name="Int. J. Mol. Sci.">
        <title>Draft Genome of Tanacetum Coccineum: Genomic Comparison of Closely Related Tanacetum-Family Plants.</title>
        <authorList>
            <person name="Yamashiro T."/>
            <person name="Shiraishi A."/>
            <person name="Nakayama K."/>
            <person name="Satake H."/>
        </authorList>
    </citation>
    <scope>NUCLEOTIDE SEQUENCE</scope>
</reference>
<evidence type="ECO:0000313" key="2">
    <source>
        <dbReference type="EMBL" id="GJT82838.1"/>
    </source>
</evidence>
<evidence type="ECO:0000256" key="1">
    <source>
        <dbReference type="SAM" id="MobiDB-lite"/>
    </source>
</evidence>
<protein>
    <submittedName>
        <fullName evidence="2">Uncharacterized protein</fullName>
    </submittedName>
</protein>
<feature type="compositionally biased region" description="Basic and acidic residues" evidence="1">
    <location>
        <begin position="269"/>
        <end position="305"/>
    </location>
</feature>
<organism evidence="2 3">
    <name type="scientific">Tanacetum coccineum</name>
    <dbReference type="NCBI Taxonomy" id="301880"/>
    <lineage>
        <taxon>Eukaryota</taxon>
        <taxon>Viridiplantae</taxon>
        <taxon>Streptophyta</taxon>
        <taxon>Embryophyta</taxon>
        <taxon>Tracheophyta</taxon>
        <taxon>Spermatophyta</taxon>
        <taxon>Magnoliopsida</taxon>
        <taxon>eudicotyledons</taxon>
        <taxon>Gunneridae</taxon>
        <taxon>Pentapetalae</taxon>
        <taxon>asterids</taxon>
        <taxon>campanulids</taxon>
        <taxon>Asterales</taxon>
        <taxon>Asteraceae</taxon>
        <taxon>Asteroideae</taxon>
        <taxon>Anthemideae</taxon>
        <taxon>Anthemidinae</taxon>
        <taxon>Tanacetum</taxon>
    </lineage>
</organism>
<dbReference type="PANTHER" id="PTHR34835">
    <property type="entry name" value="OS07G0283600 PROTEIN-RELATED"/>
    <property type="match status" value="1"/>
</dbReference>
<feature type="compositionally biased region" description="Basic and acidic residues" evidence="1">
    <location>
        <begin position="240"/>
        <end position="252"/>
    </location>
</feature>
<reference evidence="2" key="2">
    <citation type="submission" date="2022-01" db="EMBL/GenBank/DDBJ databases">
        <authorList>
            <person name="Yamashiro T."/>
            <person name="Shiraishi A."/>
            <person name="Satake H."/>
            <person name="Nakayama K."/>
        </authorList>
    </citation>
    <scope>NUCLEOTIDE SEQUENCE</scope>
</reference>
<keyword evidence="3" id="KW-1185">Reference proteome</keyword>
<proteinExistence type="predicted"/>
<sequence length="554" mass="63900">MSPRSLKRVLETLRTVQKSIQDMGFGYFVDGNFDFYYTPSKLGILGNKDGTVNERIIPFLTNTDDVSQMDWCSYALESLVRGCKEYKQGKYFSGPLLLMAIIYVNSTVSEIVKVEKTVPAFMSWNSNLMLKREQEEIELGGFGRLLIVEGLQVIETKNLIENRSVTEDVLDKNEDFKSLNFEEMKDILSQNLVKCNKLMVDTDSKLKIALSLNPKDKELKKMIEERNNLFLNYYKEEDNNGNVKGEEIDGDKNGNTNKTECDTYLEEWEGNKDECEEDKGNKEQQETDRKSNEDEIQNEAEHNESDNIDNIGNLSLSAVQNTTINPPVESTVIATVESTDNVVDLLPQICVDAQKDKNLYAKETENIEKQQKEKNVVQPKGIKIFQPLSKEEKKFVEYIWSDNCPEGDIVFAKKGLELECLWFLSLYLEIKVAAHVIDAWSDVLNHEDKYRANHSITSHVYYWTEMLIDSFINYLERQKHPQVFAFVNANPKQVPMTWKTTNHCMDSGVFVMRHMETYLGRDVFWQEFKKEDAGKKTTLNPSCKVLGKDFTPQF</sequence>
<evidence type="ECO:0000313" key="3">
    <source>
        <dbReference type="Proteomes" id="UP001151760"/>
    </source>
</evidence>
<accession>A0ABQ5H6Q9</accession>
<gene>
    <name evidence="2" type="ORF">Tco_1057180</name>
</gene>
<feature type="region of interest" description="Disordered" evidence="1">
    <location>
        <begin position="240"/>
        <end position="259"/>
    </location>
</feature>
<comment type="caution">
    <text evidence="2">The sequence shown here is derived from an EMBL/GenBank/DDBJ whole genome shotgun (WGS) entry which is preliminary data.</text>
</comment>
<dbReference type="EMBL" id="BQNB010019205">
    <property type="protein sequence ID" value="GJT82838.1"/>
    <property type="molecule type" value="Genomic_DNA"/>
</dbReference>